<evidence type="ECO:0000313" key="8">
    <source>
        <dbReference type="EMBL" id="MTW06296.1"/>
    </source>
</evidence>
<keyword evidence="9" id="KW-1185">Reference proteome</keyword>
<dbReference type="GO" id="GO:0007165">
    <property type="term" value="P:signal transduction"/>
    <property type="evidence" value="ECO:0007669"/>
    <property type="project" value="UniProtKB-KW"/>
</dbReference>
<comment type="caution">
    <text evidence="8">The sequence shown here is derived from an EMBL/GenBank/DDBJ whole genome shotgun (WGS) entry which is preliminary data.</text>
</comment>
<dbReference type="SMART" id="SM00283">
    <property type="entry name" value="MA"/>
    <property type="match status" value="1"/>
</dbReference>
<keyword evidence="2" id="KW-0812">Transmembrane</keyword>
<evidence type="ECO:0000256" key="4">
    <source>
        <dbReference type="ARBA" id="ARBA00023136"/>
    </source>
</evidence>
<dbReference type="Proteomes" id="UP000484015">
    <property type="component" value="Unassembled WGS sequence"/>
</dbReference>
<accession>A0A6L6QA34</accession>
<keyword evidence="3" id="KW-1133">Transmembrane helix</keyword>
<dbReference type="SUPFAM" id="SSF58104">
    <property type="entry name" value="Methyl-accepting chemotaxis protein (MCP) signaling domain"/>
    <property type="match status" value="1"/>
</dbReference>
<sequence length="415" mass="44205">MRHLFIGSGRSGNLASALLAGAAGLLHVRFHDTLAPLFHAPGSYAGEALLVAVAVFMLLQAQRGLSMLLQPLLHGRMLRAAHDWLAQRAVVLSHRQRLRRNLEDLNTYLPVVTGQLDAANQCTEQGAIAVMAELESLSGASSQLLELLRGCDADSAARQSARLQQNQQMLEQLANFIGSRASEAQTDEQRVHDVLALVDKLAGSTELIRTIARQTNLLALNAAIEAARAGPAGKGFAVVATEVRHLSQATEKATGAIDEALAAVGGQVRQSLLAIVASARNCDTHIRALSEGFEQTMSDFADTLGDLTRICGQSHVAIGDIHGRIVGALGHMQFQDVSRQQIENVKAMLEKIVAHLNDVVGDATSPPAEQQTAPALAAMLEAHRSQYVMAQQREIHDAALGLEGGGAARPAIELF</sequence>
<dbReference type="RefSeq" id="WP_155442629.1">
    <property type="nucleotide sequence ID" value="NZ_WNLA01000050.1"/>
</dbReference>
<dbReference type="Gene3D" id="1.10.287.950">
    <property type="entry name" value="Methyl-accepting chemotaxis protein"/>
    <property type="match status" value="1"/>
</dbReference>
<reference evidence="8 9" key="1">
    <citation type="submission" date="2019-11" db="EMBL/GenBank/DDBJ databases">
        <title>Type strains purchased from KCTC, JCM and DSMZ.</title>
        <authorList>
            <person name="Lu H."/>
        </authorList>
    </citation>
    <scope>NUCLEOTIDE SEQUENCE [LARGE SCALE GENOMIC DNA]</scope>
    <source>
        <strain evidence="8 9">KCTC 42409</strain>
    </source>
</reference>
<keyword evidence="5 6" id="KW-0807">Transducer</keyword>
<dbReference type="PANTHER" id="PTHR32089:SF119">
    <property type="entry name" value="METHYL-ACCEPTING CHEMOTAXIS PROTEIN CTPL"/>
    <property type="match status" value="1"/>
</dbReference>
<evidence type="ECO:0000256" key="1">
    <source>
        <dbReference type="ARBA" id="ARBA00004141"/>
    </source>
</evidence>
<dbReference type="PANTHER" id="PTHR32089">
    <property type="entry name" value="METHYL-ACCEPTING CHEMOTAXIS PROTEIN MCPB"/>
    <property type="match status" value="1"/>
</dbReference>
<proteinExistence type="predicted"/>
<evidence type="ECO:0000256" key="3">
    <source>
        <dbReference type="ARBA" id="ARBA00022989"/>
    </source>
</evidence>
<evidence type="ECO:0000256" key="2">
    <source>
        <dbReference type="ARBA" id="ARBA00022692"/>
    </source>
</evidence>
<dbReference type="Pfam" id="PF00015">
    <property type="entry name" value="MCPsignal"/>
    <property type="match status" value="1"/>
</dbReference>
<dbReference type="PROSITE" id="PS50111">
    <property type="entry name" value="CHEMOTAXIS_TRANSDUC_2"/>
    <property type="match status" value="1"/>
</dbReference>
<feature type="domain" description="Methyl-accepting transducer" evidence="7">
    <location>
        <begin position="153"/>
        <end position="275"/>
    </location>
</feature>
<keyword evidence="4" id="KW-0472">Membrane</keyword>
<dbReference type="InterPro" id="IPR004089">
    <property type="entry name" value="MCPsignal_dom"/>
</dbReference>
<gene>
    <name evidence="8" type="ORF">GM668_29910</name>
</gene>
<dbReference type="AlphaFoldDB" id="A0A6L6QA34"/>
<dbReference type="EMBL" id="WNLA01000050">
    <property type="protein sequence ID" value="MTW06296.1"/>
    <property type="molecule type" value="Genomic_DNA"/>
</dbReference>
<protein>
    <recommendedName>
        <fullName evidence="7">Methyl-accepting transducer domain-containing protein</fullName>
    </recommendedName>
</protein>
<evidence type="ECO:0000256" key="5">
    <source>
        <dbReference type="ARBA" id="ARBA00023224"/>
    </source>
</evidence>
<dbReference type="OrthoDB" id="8781344at2"/>
<name>A0A6L6QA34_9BURK</name>
<dbReference type="GO" id="GO:0016020">
    <property type="term" value="C:membrane"/>
    <property type="evidence" value="ECO:0007669"/>
    <property type="project" value="UniProtKB-SubCell"/>
</dbReference>
<evidence type="ECO:0000313" key="9">
    <source>
        <dbReference type="Proteomes" id="UP000484015"/>
    </source>
</evidence>
<evidence type="ECO:0000259" key="7">
    <source>
        <dbReference type="PROSITE" id="PS50111"/>
    </source>
</evidence>
<organism evidence="8 9">
    <name type="scientific">Pseudoduganella ginsengisoli</name>
    <dbReference type="NCBI Taxonomy" id="1462440"/>
    <lineage>
        <taxon>Bacteria</taxon>
        <taxon>Pseudomonadati</taxon>
        <taxon>Pseudomonadota</taxon>
        <taxon>Betaproteobacteria</taxon>
        <taxon>Burkholderiales</taxon>
        <taxon>Oxalobacteraceae</taxon>
        <taxon>Telluria group</taxon>
        <taxon>Pseudoduganella</taxon>
    </lineage>
</organism>
<evidence type="ECO:0000256" key="6">
    <source>
        <dbReference type="PROSITE-ProRule" id="PRU00284"/>
    </source>
</evidence>
<comment type="subcellular location">
    <subcellularLocation>
        <location evidence="1">Membrane</location>
        <topology evidence="1">Multi-pass membrane protein</topology>
    </subcellularLocation>
</comment>